<keyword evidence="1" id="KW-0812">Transmembrane</keyword>
<dbReference type="InterPro" id="IPR045845">
    <property type="entry name" value="BSK"/>
</dbReference>
<evidence type="ECO:0000313" key="2">
    <source>
        <dbReference type="EMBL" id="GAU50786.1"/>
    </source>
</evidence>
<dbReference type="PANTHER" id="PTHR45863:SF56">
    <property type="entry name" value="LRR RECEPTOR-LIKE KINASE"/>
    <property type="match status" value="1"/>
</dbReference>
<evidence type="ECO:0000256" key="1">
    <source>
        <dbReference type="SAM" id="Phobius"/>
    </source>
</evidence>
<proteinExistence type="predicted"/>
<dbReference type="AlphaFoldDB" id="A0A2Z6P501"/>
<dbReference type="GO" id="GO:0009742">
    <property type="term" value="P:brassinosteroid mediated signaling pathway"/>
    <property type="evidence" value="ECO:0007669"/>
    <property type="project" value="InterPro"/>
</dbReference>
<dbReference type="PANTHER" id="PTHR45863">
    <property type="entry name" value="SERINE/THREONINE-PROTEIN KINASE BSK5"/>
    <property type="match status" value="1"/>
</dbReference>
<dbReference type="GO" id="GO:0004672">
    <property type="term" value="F:protein kinase activity"/>
    <property type="evidence" value="ECO:0007669"/>
    <property type="project" value="InterPro"/>
</dbReference>
<organism evidence="2 3">
    <name type="scientific">Trifolium subterraneum</name>
    <name type="common">Subterranean clover</name>
    <dbReference type="NCBI Taxonomy" id="3900"/>
    <lineage>
        <taxon>Eukaryota</taxon>
        <taxon>Viridiplantae</taxon>
        <taxon>Streptophyta</taxon>
        <taxon>Embryophyta</taxon>
        <taxon>Tracheophyta</taxon>
        <taxon>Spermatophyta</taxon>
        <taxon>Magnoliopsida</taxon>
        <taxon>eudicotyledons</taxon>
        <taxon>Gunneridae</taxon>
        <taxon>Pentapetalae</taxon>
        <taxon>rosids</taxon>
        <taxon>fabids</taxon>
        <taxon>Fabales</taxon>
        <taxon>Fabaceae</taxon>
        <taxon>Papilionoideae</taxon>
        <taxon>50 kb inversion clade</taxon>
        <taxon>NPAAA clade</taxon>
        <taxon>Hologalegina</taxon>
        <taxon>IRL clade</taxon>
        <taxon>Trifolieae</taxon>
        <taxon>Trifolium</taxon>
    </lineage>
</organism>
<protein>
    <submittedName>
        <fullName evidence="2">Uncharacterized protein</fullName>
    </submittedName>
</protein>
<keyword evidence="1" id="KW-0472">Membrane</keyword>
<sequence>MSSRKDLPPIMEKLLLEQLSQMGEDSETSEYYEGMLLKFTEVLSTKLGLSKEEISRLSLGEISDIMDAELGPIIEAEIKKLPLGKIIRILKGQIIRLFMNLLLFEPLLLLYFNCFLVDKAFDVTKLASCNSGSNMLQILELWLILLYLNEESVLKTRSVLETPNDENDDRCEVSNWPRFCKFTLEQLKNVTSGFAVESIVSEHGEKAPNVVSKGKLENQMRIDLKQFCLK</sequence>
<reference evidence="3" key="1">
    <citation type="journal article" date="2017" name="Front. Plant Sci.">
        <title>Climate Clever Clovers: New Paradigm to Reduce the Environmental Footprint of Ruminants by Breeding Low Methanogenic Forages Utilizing Haplotype Variation.</title>
        <authorList>
            <person name="Kaur P."/>
            <person name="Appels R."/>
            <person name="Bayer P.E."/>
            <person name="Keeble-Gagnere G."/>
            <person name="Wang J."/>
            <person name="Hirakawa H."/>
            <person name="Shirasawa K."/>
            <person name="Vercoe P."/>
            <person name="Stefanova K."/>
            <person name="Durmic Z."/>
            <person name="Nichols P."/>
            <person name="Revell C."/>
            <person name="Isobe S.N."/>
            <person name="Edwards D."/>
            <person name="Erskine W."/>
        </authorList>
    </citation>
    <scope>NUCLEOTIDE SEQUENCE [LARGE SCALE GENOMIC DNA]</scope>
    <source>
        <strain evidence="3">cv. Daliak</strain>
    </source>
</reference>
<feature type="transmembrane region" description="Helical" evidence="1">
    <location>
        <begin position="94"/>
        <end position="112"/>
    </location>
</feature>
<dbReference type="GO" id="GO:0005524">
    <property type="term" value="F:ATP binding"/>
    <property type="evidence" value="ECO:0007669"/>
    <property type="project" value="UniProtKB-KW"/>
</dbReference>
<dbReference type="OrthoDB" id="1905385at2759"/>
<keyword evidence="3" id="KW-1185">Reference proteome</keyword>
<dbReference type="Gene3D" id="3.30.200.20">
    <property type="entry name" value="Phosphorylase Kinase, domain 1"/>
    <property type="match status" value="1"/>
</dbReference>
<evidence type="ECO:0000313" key="3">
    <source>
        <dbReference type="Proteomes" id="UP000242715"/>
    </source>
</evidence>
<dbReference type="Proteomes" id="UP000242715">
    <property type="component" value="Unassembled WGS sequence"/>
</dbReference>
<dbReference type="EMBL" id="DF974873">
    <property type="protein sequence ID" value="GAU50786.1"/>
    <property type="molecule type" value="Genomic_DNA"/>
</dbReference>
<keyword evidence="1" id="KW-1133">Transmembrane helix</keyword>
<dbReference type="GO" id="GO:0012505">
    <property type="term" value="C:endomembrane system"/>
    <property type="evidence" value="ECO:0007669"/>
    <property type="project" value="UniProtKB-SubCell"/>
</dbReference>
<name>A0A2Z6P501_TRISU</name>
<gene>
    <name evidence="2" type="ORF">TSUD_192220</name>
</gene>
<accession>A0A2Z6P501</accession>